<gene>
    <name evidence="2" type="ORF">CYMTET_22498</name>
</gene>
<dbReference type="Proteomes" id="UP001190700">
    <property type="component" value="Unassembled WGS sequence"/>
</dbReference>
<dbReference type="InterPro" id="IPR053284">
    <property type="entry name" value="RGS1-HXK1_interactor"/>
</dbReference>
<evidence type="ECO:0000256" key="1">
    <source>
        <dbReference type="SAM" id="Coils"/>
    </source>
</evidence>
<comment type="caution">
    <text evidence="2">The sequence shown here is derived from an EMBL/GenBank/DDBJ whole genome shotgun (WGS) entry which is preliminary data.</text>
</comment>
<dbReference type="PANTHER" id="PTHR34554">
    <property type="entry name" value="RGS1-HXK1-INTERACTING PROTEIN 1"/>
    <property type="match status" value="1"/>
</dbReference>
<evidence type="ECO:0000313" key="3">
    <source>
        <dbReference type="Proteomes" id="UP001190700"/>
    </source>
</evidence>
<accession>A0AAE0G0E1</accession>
<keyword evidence="1" id="KW-0175">Coiled coil</keyword>
<sequence>MIDAIEAYLRNLKKRQEEFVSSQAEQANAQFEETVKDVSHVIQENMSTVTHTLEDQAAVSKAEAEKLLSEGEKVYGGFKASEDVFFAEVRGQLRSAYAVANENPYTAAVGGTIFAAVAFSGTRGRLYRATIGKFRSEEAIFRSAERTAGSLKSQLAQQEAEAVKIQEMISKAEQDYAAARAKVSAATSQLKSMVKSAEGLHSEAEGLRSTLRSLHSKQVYKLRSEVATTASAVARQQAALERRLKSLESL</sequence>
<evidence type="ECO:0000313" key="2">
    <source>
        <dbReference type="EMBL" id="KAK3269033.1"/>
    </source>
</evidence>
<dbReference type="AlphaFoldDB" id="A0AAE0G0E1"/>
<dbReference type="EMBL" id="LGRX02011374">
    <property type="protein sequence ID" value="KAK3269033.1"/>
    <property type="molecule type" value="Genomic_DNA"/>
</dbReference>
<reference evidence="2 3" key="1">
    <citation type="journal article" date="2015" name="Genome Biol. Evol.">
        <title>Comparative Genomics of a Bacterivorous Green Alga Reveals Evolutionary Causalities and Consequences of Phago-Mixotrophic Mode of Nutrition.</title>
        <authorList>
            <person name="Burns J.A."/>
            <person name="Paasch A."/>
            <person name="Narechania A."/>
            <person name="Kim E."/>
        </authorList>
    </citation>
    <scope>NUCLEOTIDE SEQUENCE [LARGE SCALE GENOMIC DNA]</scope>
    <source>
        <strain evidence="2 3">PLY_AMNH</strain>
    </source>
</reference>
<protein>
    <submittedName>
        <fullName evidence="2">Uncharacterized protein</fullName>
    </submittedName>
</protein>
<name>A0AAE0G0E1_9CHLO</name>
<keyword evidence="3" id="KW-1185">Reference proteome</keyword>
<proteinExistence type="predicted"/>
<dbReference type="PANTHER" id="PTHR34554:SF2">
    <property type="entry name" value="RGS1-HXK1-INTERACTING PROTEIN 1"/>
    <property type="match status" value="1"/>
</dbReference>
<organism evidence="2 3">
    <name type="scientific">Cymbomonas tetramitiformis</name>
    <dbReference type="NCBI Taxonomy" id="36881"/>
    <lineage>
        <taxon>Eukaryota</taxon>
        <taxon>Viridiplantae</taxon>
        <taxon>Chlorophyta</taxon>
        <taxon>Pyramimonadophyceae</taxon>
        <taxon>Pyramimonadales</taxon>
        <taxon>Pyramimonadaceae</taxon>
        <taxon>Cymbomonas</taxon>
    </lineage>
</organism>
<feature type="coiled-coil region" evidence="1">
    <location>
        <begin position="141"/>
        <end position="189"/>
    </location>
</feature>